<dbReference type="RefSeq" id="WP_129602890.1">
    <property type="nucleotide sequence ID" value="NZ_CP035544.1"/>
</dbReference>
<gene>
    <name evidence="1" type="ORF">EQY75_03395</name>
</gene>
<name>A0A411E829_9FLAO</name>
<accession>A0A411E829</accession>
<evidence type="ECO:0000313" key="2">
    <source>
        <dbReference type="Proteomes" id="UP000290889"/>
    </source>
</evidence>
<dbReference type="AlphaFoldDB" id="A0A411E829"/>
<evidence type="ECO:0000313" key="1">
    <source>
        <dbReference type="EMBL" id="QBA63674.1"/>
    </source>
</evidence>
<reference evidence="1 2" key="1">
    <citation type="submission" date="2019-01" db="EMBL/GenBank/DDBJ databases">
        <title>Muriicola soli sp. nov., isolated from soil.</title>
        <authorList>
            <person name="Kang H.J."/>
            <person name="Kim S.B."/>
        </authorList>
    </citation>
    <scope>NUCLEOTIDE SEQUENCE [LARGE SCALE GENOMIC DNA]</scope>
    <source>
        <strain evidence="1 2">MMS17-SY002</strain>
    </source>
</reference>
<proteinExistence type="predicted"/>
<keyword evidence="2" id="KW-1185">Reference proteome</keyword>
<protein>
    <submittedName>
        <fullName evidence="1">Uncharacterized protein</fullName>
    </submittedName>
</protein>
<dbReference type="KEGG" id="mur:EQY75_03395"/>
<sequence length="527" mass="61711">MNNLIVGQVVRSAFLLFGVTFFFQSNQLLGQPSLVDYDILAQELNIDPRTAEAAKSAVNFFRVIIDRPEIFPEALDSIKSFEVNDKETAQNLLKETDYLRAEIQIQSANIRNDYFMAVDAAVQTLFQELEIADLNITNDPNADALIVNTAQMLASDLIKNGVKRKLLREKFKVERELDSLLDNKITPLKNKVIENIEANKQNYLEAAAYVSEEHAMRTNYNNYLLQECILEFMNKNYSPWSSEWLEHDCKNDLRYFSSSNKDSSDFQIAIRKLEWHEKTEIPLFKKSAINYLKRSLRKNPKSKEAWYLLYKNSEDIFLKHEFINYAFLLDPNKYEREFKNSLKVTHNFIQDLVSMDSIGFETNKKNFDIIKSIEEYNQAEYLKLAILADSPKFTNFLISYMIQENDLCNNQDLIFKEDSYQVFDLFLKTCEFDHVSLINNLINNHSKNCLKYLNRLYPDLVANFFKENDLRVETLKVAYKYNLIAKDKMPSNLLSELKISFNNIDSIFINEKYLKKNTSAYVLKMKK</sequence>
<organism evidence="1 2">
    <name type="scientific">Muriicola soli</name>
    <dbReference type="NCBI Taxonomy" id="2507538"/>
    <lineage>
        <taxon>Bacteria</taxon>
        <taxon>Pseudomonadati</taxon>
        <taxon>Bacteroidota</taxon>
        <taxon>Flavobacteriia</taxon>
        <taxon>Flavobacteriales</taxon>
        <taxon>Flavobacteriaceae</taxon>
        <taxon>Muriicola</taxon>
    </lineage>
</organism>
<dbReference type="Proteomes" id="UP000290889">
    <property type="component" value="Chromosome"/>
</dbReference>
<dbReference type="EMBL" id="CP035544">
    <property type="protein sequence ID" value="QBA63674.1"/>
    <property type="molecule type" value="Genomic_DNA"/>
</dbReference>